<reference evidence="3 4" key="1">
    <citation type="submission" date="2024-04" db="EMBL/GenBank/DDBJ databases">
        <title>Phylogenomic analyses of a clade within the roseobacter group suggest taxonomic reassignments of species of the genera Aestuariivita, Citreicella, Loktanella, Nautella, Pelagibaca, Ruegeria, Thalassobius, Thiobacimonas and Tropicibacter, and the proposal o.</title>
        <authorList>
            <person name="Jeon C.O."/>
        </authorList>
    </citation>
    <scope>NUCLEOTIDE SEQUENCE [LARGE SCALE GENOMIC DNA]</scope>
    <source>
        <strain evidence="3 4">G8-12</strain>
    </source>
</reference>
<dbReference type="KEGG" id="yag:AABB28_11730"/>
<dbReference type="RefSeq" id="WP_342068961.1">
    <property type="nucleotide sequence ID" value="NZ_CP151762.1"/>
</dbReference>
<dbReference type="EMBL" id="CP151762">
    <property type="protein sequence ID" value="WZU62558.1"/>
    <property type="molecule type" value="Genomic_DNA"/>
</dbReference>
<evidence type="ECO:0000313" key="3">
    <source>
        <dbReference type="EMBL" id="WZU62558.1"/>
    </source>
</evidence>
<dbReference type="AlphaFoldDB" id="A0AAN0M3V0"/>
<dbReference type="Proteomes" id="UP001451782">
    <property type="component" value="Chromosome"/>
</dbReference>
<gene>
    <name evidence="3" type="ORF">AABB28_11730</name>
</gene>
<accession>A0AAN0M3V0</accession>
<proteinExistence type="predicted"/>
<evidence type="ECO:0000313" key="4">
    <source>
        <dbReference type="Proteomes" id="UP001451782"/>
    </source>
</evidence>
<feature type="chain" id="PRO_5042848438" evidence="1">
    <location>
        <begin position="21"/>
        <end position="267"/>
    </location>
</feature>
<sequence length="267" mass="28172">MRKNLLTALALAALPTLTVAEDYGDMAQMEILPGWRTATGDHVAGIKITLAPGWITYWRAPGEAGIPPHFRFTSDGPITNITPHWPVPEVFDDAGLMSIGYHDSVIFPLTIDAAQAAGDMAVSGELTIGVCEEICIPVTFTFDTLLPEVGARDASIAAAMADAPISADAANVGSVTCTIQPISDGLRMTSRINVAQVSASEFVVIEPSNPQIWVSQAEVSRIGDTLSATVDMVHPSGQPFAFDRSGVRITILSGNGHAIDLRGCTTD</sequence>
<feature type="domain" description="Thiol:disulfide interchange protein DsbD N-terminal" evidence="2">
    <location>
        <begin position="35"/>
        <end position="144"/>
    </location>
</feature>
<name>A0AAN0M3V0_9RHOB</name>
<dbReference type="InterPro" id="IPR028250">
    <property type="entry name" value="DsbDN"/>
</dbReference>
<organism evidence="3 4">
    <name type="scientific">Yoonia algicola</name>
    <dbReference type="NCBI Taxonomy" id="3137368"/>
    <lineage>
        <taxon>Bacteria</taxon>
        <taxon>Pseudomonadati</taxon>
        <taxon>Pseudomonadota</taxon>
        <taxon>Alphaproteobacteria</taxon>
        <taxon>Rhodobacterales</taxon>
        <taxon>Paracoccaceae</taxon>
        <taxon>Yoonia</taxon>
    </lineage>
</organism>
<dbReference type="Pfam" id="PF11412">
    <property type="entry name" value="DsbD_N"/>
    <property type="match status" value="1"/>
</dbReference>
<keyword evidence="4" id="KW-1185">Reference proteome</keyword>
<evidence type="ECO:0000256" key="1">
    <source>
        <dbReference type="SAM" id="SignalP"/>
    </source>
</evidence>
<protein>
    <submittedName>
        <fullName evidence="3">Protein-disulfide reductase DsbD domain-containing protein</fullName>
    </submittedName>
</protein>
<keyword evidence="1" id="KW-0732">Signal</keyword>
<feature type="signal peptide" evidence="1">
    <location>
        <begin position="1"/>
        <end position="20"/>
    </location>
</feature>
<evidence type="ECO:0000259" key="2">
    <source>
        <dbReference type="Pfam" id="PF11412"/>
    </source>
</evidence>